<feature type="compositionally biased region" description="Basic and acidic residues" evidence="2">
    <location>
        <begin position="1040"/>
        <end position="1052"/>
    </location>
</feature>
<feature type="coiled-coil region" evidence="1">
    <location>
        <begin position="864"/>
        <end position="898"/>
    </location>
</feature>
<keyword evidence="5" id="KW-1185">Reference proteome</keyword>
<dbReference type="EMBL" id="PDNA01000078">
    <property type="protein sequence ID" value="PGH15988.1"/>
    <property type="molecule type" value="Genomic_DNA"/>
</dbReference>
<feature type="signal peptide" evidence="3">
    <location>
        <begin position="1"/>
        <end position="19"/>
    </location>
</feature>
<feature type="compositionally biased region" description="Polar residues" evidence="2">
    <location>
        <begin position="95"/>
        <end position="104"/>
    </location>
</feature>
<evidence type="ECO:0000256" key="1">
    <source>
        <dbReference type="SAM" id="Coils"/>
    </source>
</evidence>
<dbReference type="PANTHER" id="PTHR45615:SF80">
    <property type="entry name" value="GRIP DOMAIN-CONTAINING PROTEIN"/>
    <property type="match status" value="1"/>
</dbReference>
<feature type="compositionally biased region" description="Basic and acidic residues" evidence="2">
    <location>
        <begin position="669"/>
        <end position="688"/>
    </location>
</feature>
<feature type="region of interest" description="Disordered" evidence="2">
    <location>
        <begin position="1036"/>
        <end position="1154"/>
    </location>
</feature>
<dbReference type="AlphaFoldDB" id="A0A2B7Y521"/>
<evidence type="ECO:0000313" key="4">
    <source>
        <dbReference type="EMBL" id="PGH15988.1"/>
    </source>
</evidence>
<dbReference type="STRING" id="1447883.A0A2B7Y521"/>
<dbReference type="PANTHER" id="PTHR45615">
    <property type="entry name" value="MYOSIN HEAVY CHAIN, NON-MUSCLE"/>
    <property type="match status" value="1"/>
</dbReference>
<dbReference type="Proteomes" id="UP000224634">
    <property type="component" value="Unassembled WGS sequence"/>
</dbReference>
<name>A0A2B7Y521_POLH7</name>
<feature type="region of interest" description="Disordered" evidence="2">
    <location>
        <begin position="95"/>
        <end position="123"/>
    </location>
</feature>
<feature type="compositionally biased region" description="Basic and acidic residues" evidence="2">
    <location>
        <begin position="1135"/>
        <end position="1148"/>
    </location>
</feature>
<protein>
    <submittedName>
        <fullName evidence="4">Uncharacterized protein</fullName>
    </submittedName>
</protein>
<feature type="region of interest" description="Disordered" evidence="2">
    <location>
        <begin position="181"/>
        <end position="213"/>
    </location>
</feature>
<evidence type="ECO:0000256" key="3">
    <source>
        <dbReference type="SAM" id="SignalP"/>
    </source>
</evidence>
<proteinExistence type="predicted"/>
<keyword evidence="1" id="KW-0175">Coiled coil</keyword>
<reference evidence="4 5" key="1">
    <citation type="submission" date="2017-10" db="EMBL/GenBank/DDBJ databases">
        <title>Comparative genomics in systemic dimorphic fungi from Ajellomycetaceae.</title>
        <authorList>
            <person name="Munoz J.F."/>
            <person name="Mcewen J.G."/>
            <person name="Clay O.K."/>
            <person name="Cuomo C.A."/>
        </authorList>
    </citation>
    <scope>NUCLEOTIDE SEQUENCE [LARGE SCALE GENOMIC DNA]</scope>
    <source>
        <strain evidence="4 5">UAMH7299</strain>
    </source>
</reference>
<dbReference type="Gene3D" id="1.10.287.1490">
    <property type="match status" value="1"/>
</dbReference>
<evidence type="ECO:0000313" key="5">
    <source>
        <dbReference type="Proteomes" id="UP000224634"/>
    </source>
</evidence>
<feature type="compositionally biased region" description="Low complexity" evidence="2">
    <location>
        <begin position="1119"/>
        <end position="1132"/>
    </location>
</feature>
<comment type="caution">
    <text evidence="4">The sequence shown here is derived from an EMBL/GenBank/DDBJ whole genome shotgun (WGS) entry which is preliminary data.</text>
</comment>
<feature type="coiled-coil region" evidence="1">
    <location>
        <begin position="490"/>
        <end position="517"/>
    </location>
</feature>
<dbReference type="SUPFAM" id="SSF57997">
    <property type="entry name" value="Tropomyosin"/>
    <property type="match status" value="1"/>
</dbReference>
<feature type="coiled-coil region" evidence="1">
    <location>
        <begin position="294"/>
        <end position="328"/>
    </location>
</feature>
<gene>
    <name evidence="4" type="ORF">AJ80_05364</name>
</gene>
<evidence type="ECO:0000256" key="2">
    <source>
        <dbReference type="SAM" id="MobiDB-lite"/>
    </source>
</evidence>
<keyword evidence="3" id="KW-0732">Signal</keyword>
<dbReference type="OrthoDB" id="4198644at2759"/>
<feature type="region of interest" description="Disordered" evidence="2">
    <location>
        <begin position="669"/>
        <end position="692"/>
    </location>
</feature>
<accession>A0A2B7Y521</accession>
<feature type="compositionally biased region" description="Polar residues" evidence="2">
    <location>
        <begin position="1079"/>
        <end position="1094"/>
    </location>
</feature>
<feature type="compositionally biased region" description="Basic and acidic residues" evidence="2">
    <location>
        <begin position="196"/>
        <end position="208"/>
    </location>
</feature>
<feature type="chain" id="PRO_5012337929" evidence="3">
    <location>
        <begin position="20"/>
        <end position="1154"/>
    </location>
</feature>
<feature type="coiled-coil region" evidence="1">
    <location>
        <begin position="705"/>
        <end position="732"/>
    </location>
</feature>
<organism evidence="4 5">
    <name type="scientific">Polytolypa hystricis (strain UAMH7299)</name>
    <dbReference type="NCBI Taxonomy" id="1447883"/>
    <lineage>
        <taxon>Eukaryota</taxon>
        <taxon>Fungi</taxon>
        <taxon>Dikarya</taxon>
        <taxon>Ascomycota</taxon>
        <taxon>Pezizomycotina</taxon>
        <taxon>Eurotiomycetes</taxon>
        <taxon>Eurotiomycetidae</taxon>
        <taxon>Onygenales</taxon>
        <taxon>Onygenales incertae sedis</taxon>
        <taxon>Polytolypa</taxon>
    </lineage>
</organism>
<sequence>MQSFVVAVFTVFTALGLLGVDVPLTLIQSDRPYIHRIIGSVQTTASLYSLVKFTNHLSAPPPDDDVFEPEPPRWPYSLRQKPLIVKLAKQSSSGTTFASEYTSDTTPPAPPPTPETQPWTSTETAKLYKLTEVGDYPEWILETMLIMLEEDVRRNPNVYTSVAFSMLVQLLLLQSFKRKPKARAGSKSGQNSDSEDSTRDQKELERSRTASQSAQILELSAQLEQLRTEMTNQRAAASNAKGETERLSSTLQSLQEKMNDSPLGDRVAVVEQSILKEQKESAAKKDLNMLSSHVEDVQTQMAKLLASIGKLESQLEGVTNKVENSTTEVSLLSERLNSIQLTADQIPHLQSKVSACQHDLGNLDERLQQVNKNGLSVTTQDHTSSTERGDTSSQTAIIRTIQDDVDALKRVANSILESNTTFYTQIKDLEQSNGAISPEQVQKDIERLKKRMANSETLLGKLETAKQQPPSRSFSALVNEVQRVKLDTLINSLDGQVKESETRLAGLEKRADLQEKTTKDLLDKAGDLKIDKTRARSDGADRADLEKLNRTISGLKTDINTLKTTAKDTRGALDAIDNMQTDIGALKITTMHTEHALGNADLAGLKEEVNTLGVNLNSIQTDVDKIKARKATKDPEVSHSLLDLGRKIKQQKDELTEVRNSVNVLRGSVKDITENSTNESHKPEHQGDPTDSVIRSQLSGLKIDVDELNGFAKRTRSRLEDLEARSRNFETTTTALKSNLKELETKADDASFRELEIEKLETKTAEVDKTAQSLVSSVKALEAKDSKASRELQGLAKRTDMVEKTTQSLESTVKTLKTKERDSFLDEFRVGKLEKRTAEIETTTEELKTSVGELKAREDNTSATEVTKLDIERLESKAKGLEKATQDLETNMKLLHERDDRASESVVAQELERSAARLAHVDDMAQVTKQDVVNLSVDLRELKERTEKLGATGSSIDLAKEKTIRDIKDHLREVENDGMKTSLNLESLNVKVRNVDDVTRGTQQVMRTLNSELTICKERLNIETRTENGRVVAVPLGTLQEERRKQEEENRKNPRGPVKIHLNDPLPPANARDDDDNPSTPAGKTPSSAKSPMTPSVPDIPVKASQVSRWDPEYKGSNKPKAAASDDASPASTNKESEKRGGRPDKGKGRGGRR</sequence>